<name>A0AAW0NIF4_9GOBI</name>
<sequence>MSLRSGKNYLKEYEQQDEAEVQAESDVSPHDDATPDQSKPADQPSPDKQQPSPPRSKRSRAPSRRSHSSSSSSVFSATKAYAKAQAAKAQLIFAEKEANMMRQKAELEANTLKQKADLDASLHILQCEKEVAAAEAEAAAYEEVQSQSGESDIGPSVQDEPFDTVQRTSDYVEQQSKLLGHSEIRDNTLNLFVTDQPLDQVKTAAQHVQSPVKSDIKYEPSAKIGPSNSYSFNPLAHTFQPTNKSKVEPDGAQGFANYLIRKELVSTGLLQFDDKPENYWAWKASFVSATKDLNLSAREELDLLTKWLGPKSSEQAKRIRAVHSLNPAAGVKMMWERLEESYGSSEAIEDALLKKIEEFPKLTNKDGDRLRELGDILLELNCAKSDGTLPGLAYLDTARGVRQVVEKLPYNLQERWTNVGTQYKETHRVSFPPFSVFVQFIQHQAKMKNDPSFALSSCNTQASARTEKSTLHNRRATVSVHRTDVAEKNQSGLDKKKIEEPDRQCPIHKKPHPLKKCKSFRDKPIEERQAFLKEHRICFRCCGSVQHIAKDCKVAVKCVECDSPKHISALHPGPTPVPKNDTSQSPATEEQTENPPAVVSKCTEKDRALNMYAVIDEQSNRSLAKTEFFNLFEIKTTPAPYTLKTCSGKAETTGRRAVDFIIESMDGKTNIKLPPLIECDSVPDDRSEIPSPEIAQHHPHLLPIANKIQPVDHHAPILLLLGRDILSVHKVREQINGPSNAPYAQRLDLGWVVVGEVCLGRAHNTNEVNVYKTHMLDSGRTTHFEPCPNIFSVKEQYSVKSQPNMLTATNSVDTIEKSDQLGQSVFDRTESDDKLALSIDDKTFLTIMDNAVTQNKESSWVAPLPFRSPRRRLPSNRDQALKRLYSLKKTLEKKPEMKDHYIQFMQKMLDNDQAELAPPLLEGKEHWYLPTFGVYHPQKPDQIRVVFDSSAECEGTSLNQVLLSGPDLNNSLLGVLLRFRKEPIALTADVQQMFYCFEVCEEHRDYLRYLWFEDNDITKNVIEYRMKVHVFGNSPSPAVAIYCMRRAAKEGEQEHGTDARQFVERQFYVDDGLTSVATPEQAVDLLTRTKNMLAESNLRLHKVASNCSLVMEVFPVEDRAKDLKDLDLGIDPLPVQRSLGLCWNLQTDSFTYLVSDDTKPFTRRGVLSTVNSLYDPLGFAAPIIMQGKALLRELSSEERDWDAPLPPEKEEVWTSWKDSLKALEDLQIKRCYCPGSLSAMISNELCIFSDASTVAIGAVAYLRSLDSQGQYHVGFVMGKSKLAPRPAHTVPRLELCAAVLAVEMYELIRDELDIQIDNVKFFTDSRIVLGYIHNSTKRFYMYVANRVTRIRLSTHPDQWRYVPTELNPADQATRFIPAAELKNSNWFTGPRLLYSENLNDSQKELSFSLVEPEQDKEIRPQVKTLATAVSQSQLSSERFQRYSSWTKACRAVAKLIHVLASFKQNTSGQRGWKSLKESTNVKELTQAKNVIIRSVQQDAYKETFKKIKEGKKINSKNDTLRKLNPVMDKDGLLRVGGRLSSADLTENEKHPLIIPSSNHIATLLVRHFHEQSAHQGRHITEGAVRGAGFWIVGGKRLVSSVIHNCVTCRKLRGSGPHHFLTSKPHLCHTSNNTS</sequence>
<keyword evidence="1" id="KW-0175">Coiled coil</keyword>
<comment type="caution">
    <text evidence="3">The sequence shown here is derived from an EMBL/GenBank/DDBJ whole genome shotgun (WGS) entry which is preliminary data.</text>
</comment>
<feature type="region of interest" description="Disordered" evidence="2">
    <location>
        <begin position="569"/>
        <end position="598"/>
    </location>
</feature>
<dbReference type="Pfam" id="PF05380">
    <property type="entry name" value="Peptidase_A17"/>
    <property type="match status" value="1"/>
</dbReference>
<accession>A0AAW0NIF4</accession>
<organism evidence="3 4">
    <name type="scientific">Mugilogobius chulae</name>
    <name type="common">yellowstripe goby</name>
    <dbReference type="NCBI Taxonomy" id="88201"/>
    <lineage>
        <taxon>Eukaryota</taxon>
        <taxon>Metazoa</taxon>
        <taxon>Chordata</taxon>
        <taxon>Craniata</taxon>
        <taxon>Vertebrata</taxon>
        <taxon>Euteleostomi</taxon>
        <taxon>Actinopterygii</taxon>
        <taxon>Neopterygii</taxon>
        <taxon>Teleostei</taxon>
        <taxon>Neoteleostei</taxon>
        <taxon>Acanthomorphata</taxon>
        <taxon>Gobiaria</taxon>
        <taxon>Gobiiformes</taxon>
        <taxon>Gobioidei</taxon>
        <taxon>Gobiidae</taxon>
        <taxon>Gobionellinae</taxon>
        <taxon>Mugilogobius</taxon>
    </lineage>
</organism>
<evidence type="ECO:0000256" key="2">
    <source>
        <dbReference type="SAM" id="MobiDB-lite"/>
    </source>
</evidence>
<dbReference type="InterPro" id="IPR008042">
    <property type="entry name" value="Retrotrans_Pao"/>
</dbReference>
<keyword evidence="4" id="KW-1185">Reference proteome</keyword>
<feature type="compositionally biased region" description="Polar residues" evidence="2">
    <location>
        <begin position="580"/>
        <end position="589"/>
    </location>
</feature>
<evidence type="ECO:0000313" key="4">
    <source>
        <dbReference type="Proteomes" id="UP001460270"/>
    </source>
</evidence>
<feature type="region of interest" description="Disordered" evidence="2">
    <location>
        <begin position="1"/>
        <end position="76"/>
    </location>
</feature>
<dbReference type="PANTHER" id="PTHR47331">
    <property type="entry name" value="PHD-TYPE DOMAIN-CONTAINING PROTEIN"/>
    <property type="match status" value="1"/>
</dbReference>
<feature type="coiled-coil region" evidence="1">
    <location>
        <begin position="84"/>
        <end position="144"/>
    </location>
</feature>
<dbReference type="Proteomes" id="UP001460270">
    <property type="component" value="Unassembled WGS sequence"/>
</dbReference>
<gene>
    <name evidence="3" type="ORF">WMY93_020619</name>
</gene>
<feature type="compositionally biased region" description="Basic residues" evidence="2">
    <location>
        <begin position="55"/>
        <end position="67"/>
    </location>
</feature>
<dbReference type="EMBL" id="JBBPFD010000015">
    <property type="protein sequence ID" value="KAK7895294.1"/>
    <property type="molecule type" value="Genomic_DNA"/>
</dbReference>
<dbReference type="InterPro" id="IPR043502">
    <property type="entry name" value="DNA/RNA_pol_sf"/>
</dbReference>
<evidence type="ECO:0008006" key="5">
    <source>
        <dbReference type="Google" id="ProtNLM"/>
    </source>
</evidence>
<protein>
    <recommendedName>
        <fullName evidence="5">Integrase zinc-binding domain-containing protein</fullName>
    </recommendedName>
</protein>
<dbReference type="PANTHER" id="PTHR47331:SF7">
    <property type="match status" value="1"/>
</dbReference>
<feature type="compositionally biased region" description="Low complexity" evidence="2">
    <location>
        <begin position="40"/>
        <end position="50"/>
    </location>
</feature>
<evidence type="ECO:0000313" key="3">
    <source>
        <dbReference type="EMBL" id="KAK7895294.1"/>
    </source>
</evidence>
<dbReference type="CDD" id="cd01644">
    <property type="entry name" value="RT_pepA17"/>
    <property type="match status" value="1"/>
</dbReference>
<reference evidence="4" key="1">
    <citation type="submission" date="2024-04" db="EMBL/GenBank/DDBJ databases">
        <title>Salinicola lusitanus LLJ914,a marine bacterium isolated from the Okinawa Trough.</title>
        <authorList>
            <person name="Li J."/>
        </authorList>
    </citation>
    <scope>NUCLEOTIDE SEQUENCE [LARGE SCALE GENOMIC DNA]</scope>
</reference>
<evidence type="ECO:0000256" key="1">
    <source>
        <dbReference type="SAM" id="Coils"/>
    </source>
</evidence>
<dbReference type="SUPFAM" id="SSF56672">
    <property type="entry name" value="DNA/RNA polymerases"/>
    <property type="match status" value="1"/>
</dbReference>
<proteinExistence type="predicted"/>